<organism evidence="10 11">
    <name type="scientific">Trichloromonas acetexigens</name>
    <dbReference type="NCBI Taxonomy" id="38815"/>
    <lineage>
        <taxon>Bacteria</taxon>
        <taxon>Pseudomonadati</taxon>
        <taxon>Thermodesulfobacteriota</taxon>
        <taxon>Desulfuromonadia</taxon>
        <taxon>Desulfuromonadales</taxon>
        <taxon>Trichloromonadaceae</taxon>
        <taxon>Trichloromonas</taxon>
    </lineage>
</organism>
<evidence type="ECO:0000256" key="3">
    <source>
        <dbReference type="ARBA" id="ARBA00022553"/>
    </source>
</evidence>
<dbReference type="EC" id="2.7.13.3" evidence="2"/>
<dbReference type="PROSITE" id="PS50109">
    <property type="entry name" value="HIS_KIN"/>
    <property type="match status" value="1"/>
</dbReference>
<dbReference type="InterPro" id="IPR036097">
    <property type="entry name" value="HisK_dim/P_sf"/>
</dbReference>
<dbReference type="PRINTS" id="PR00344">
    <property type="entry name" value="BCTRLSENSOR"/>
</dbReference>
<dbReference type="InterPro" id="IPR036890">
    <property type="entry name" value="HATPase_C_sf"/>
</dbReference>
<dbReference type="GO" id="GO:0006355">
    <property type="term" value="P:regulation of DNA-templated transcription"/>
    <property type="evidence" value="ECO:0007669"/>
    <property type="project" value="InterPro"/>
</dbReference>
<dbReference type="InterPro" id="IPR004358">
    <property type="entry name" value="Sig_transdc_His_kin-like_C"/>
</dbReference>
<dbReference type="InterPro" id="IPR003594">
    <property type="entry name" value="HATPase_dom"/>
</dbReference>
<evidence type="ECO:0000256" key="4">
    <source>
        <dbReference type="ARBA" id="ARBA00022679"/>
    </source>
</evidence>
<dbReference type="SMART" id="SM00091">
    <property type="entry name" value="PAS"/>
    <property type="match status" value="1"/>
</dbReference>
<feature type="domain" description="Histidine kinase" evidence="8">
    <location>
        <begin position="160"/>
        <end position="376"/>
    </location>
</feature>
<dbReference type="CDD" id="cd00130">
    <property type="entry name" value="PAS"/>
    <property type="match status" value="1"/>
</dbReference>
<feature type="domain" description="PAS" evidence="9">
    <location>
        <begin position="35"/>
        <end position="71"/>
    </location>
</feature>
<dbReference type="SUPFAM" id="SSF55785">
    <property type="entry name" value="PYP-like sensor domain (PAS domain)"/>
    <property type="match status" value="1"/>
</dbReference>
<dbReference type="SUPFAM" id="SSF55874">
    <property type="entry name" value="ATPase domain of HSP90 chaperone/DNA topoisomerase II/histidine kinase"/>
    <property type="match status" value="1"/>
</dbReference>
<dbReference type="InterPro" id="IPR000014">
    <property type="entry name" value="PAS"/>
</dbReference>
<comment type="catalytic activity">
    <reaction evidence="1">
        <text>ATP + protein L-histidine = ADP + protein N-phospho-L-histidine.</text>
        <dbReference type="EC" id="2.7.13.3"/>
    </reaction>
</comment>
<protein>
    <recommendedName>
        <fullName evidence="2">histidine kinase</fullName>
        <ecNumber evidence="2">2.7.13.3</ecNumber>
    </recommendedName>
</protein>
<dbReference type="CDD" id="cd00075">
    <property type="entry name" value="HATPase"/>
    <property type="match status" value="1"/>
</dbReference>
<dbReference type="InterPro" id="IPR050736">
    <property type="entry name" value="Sensor_HK_Regulatory"/>
</dbReference>
<dbReference type="PROSITE" id="PS50112">
    <property type="entry name" value="PAS"/>
    <property type="match status" value="1"/>
</dbReference>
<dbReference type="PANTHER" id="PTHR43711">
    <property type="entry name" value="TWO-COMPONENT HISTIDINE KINASE"/>
    <property type="match status" value="1"/>
</dbReference>
<dbReference type="Pfam" id="PF02518">
    <property type="entry name" value="HATPase_c"/>
    <property type="match status" value="1"/>
</dbReference>
<dbReference type="InterPro" id="IPR005467">
    <property type="entry name" value="His_kinase_dom"/>
</dbReference>
<dbReference type="Gene3D" id="3.30.565.10">
    <property type="entry name" value="Histidine kinase-like ATPase, C-terminal domain"/>
    <property type="match status" value="1"/>
</dbReference>
<dbReference type="OrthoDB" id="5499652at2"/>
<dbReference type="Gene3D" id="3.30.450.20">
    <property type="entry name" value="PAS domain"/>
    <property type="match status" value="1"/>
</dbReference>
<evidence type="ECO:0000259" key="9">
    <source>
        <dbReference type="PROSITE" id="PS50112"/>
    </source>
</evidence>
<keyword evidence="6" id="KW-0902">Two-component regulatory system</keyword>
<dbReference type="FunFam" id="1.10.287.130:FF:000001">
    <property type="entry name" value="Two-component sensor histidine kinase"/>
    <property type="match status" value="1"/>
</dbReference>
<dbReference type="InterPro" id="IPR035965">
    <property type="entry name" value="PAS-like_dom_sf"/>
</dbReference>
<dbReference type="FunFam" id="3.30.565.10:FF:000006">
    <property type="entry name" value="Sensor histidine kinase WalK"/>
    <property type="match status" value="1"/>
</dbReference>
<evidence type="ECO:0000256" key="1">
    <source>
        <dbReference type="ARBA" id="ARBA00000085"/>
    </source>
</evidence>
<evidence type="ECO:0000256" key="5">
    <source>
        <dbReference type="ARBA" id="ARBA00022777"/>
    </source>
</evidence>
<dbReference type="InterPro" id="IPR013767">
    <property type="entry name" value="PAS_fold"/>
</dbReference>
<keyword evidence="11" id="KW-1185">Reference proteome</keyword>
<reference evidence="10 11" key="1">
    <citation type="submission" date="2019-07" db="EMBL/GenBank/DDBJ databases">
        <title>Insights of Desulfuromonas acetexigens electromicrobiology.</title>
        <authorList>
            <person name="Katuri K."/>
            <person name="Sapireddy V."/>
            <person name="Shaw D.R."/>
            <person name="Saikaly P."/>
        </authorList>
    </citation>
    <scope>NUCLEOTIDE SEQUENCE [LARGE SCALE GENOMIC DNA]</scope>
    <source>
        <strain evidence="10 11">2873</strain>
    </source>
</reference>
<accession>A0A550J639</accession>
<evidence type="ECO:0000256" key="6">
    <source>
        <dbReference type="ARBA" id="ARBA00023012"/>
    </source>
</evidence>
<dbReference type="RefSeq" id="WP_092054629.1">
    <property type="nucleotide sequence ID" value="NZ_FOJJ01000007.1"/>
</dbReference>
<dbReference type="Proteomes" id="UP000317155">
    <property type="component" value="Unassembled WGS sequence"/>
</dbReference>
<evidence type="ECO:0000256" key="2">
    <source>
        <dbReference type="ARBA" id="ARBA00012438"/>
    </source>
</evidence>
<keyword evidence="3" id="KW-0597">Phosphoprotein</keyword>
<dbReference type="SMART" id="SM00388">
    <property type="entry name" value="HisKA"/>
    <property type="match status" value="1"/>
</dbReference>
<dbReference type="PANTHER" id="PTHR43711:SF1">
    <property type="entry name" value="HISTIDINE KINASE 1"/>
    <property type="match status" value="1"/>
</dbReference>
<comment type="caution">
    <text evidence="10">The sequence shown here is derived from an EMBL/GenBank/DDBJ whole genome shotgun (WGS) entry which is preliminary data.</text>
</comment>
<dbReference type="InterPro" id="IPR003661">
    <property type="entry name" value="HisK_dim/P_dom"/>
</dbReference>
<keyword evidence="4" id="KW-0808">Transferase</keyword>
<dbReference type="Pfam" id="PF00512">
    <property type="entry name" value="HisKA"/>
    <property type="match status" value="1"/>
</dbReference>
<dbReference type="GO" id="GO:0000155">
    <property type="term" value="F:phosphorelay sensor kinase activity"/>
    <property type="evidence" value="ECO:0007669"/>
    <property type="project" value="InterPro"/>
</dbReference>
<keyword evidence="7" id="KW-0472">Membrane</keyword>
<name>A0A550J639_9BACT</name>
<evidence type="ECO:0000256" key="7">
    <source>
        <dbReference type="ARBA" id="ARBA00023136"/>
    </source>
</evidence>
<keyword evidence="5" id="KW-0418">Kinase</keyword>
<dbReference type="SMART" id="SM00387">
    <property type="entry name" value="HATPase_c"/>
    <property type="match status" value="1"/>
</dbReference>
<proteinExistence type="predicted"/>
<sequence>MVALVVLSLLLSRANYRLKQAKAGLRRVLAKAEEERDRIDAILRSLADPLLLLDLRGRILQVNAVAESLFSSAVAGRTLVEVIDDARLRELVENTLKGDGKEGAVDLELYHPEYAAPRIFQARLFPVAGPGREQAGAVAVLQDVTRLREMDRMKSDFISTAAHELRTPITVILGFCELLASGRDFSEEERQDFLQTIISRAEWLSRLVNELLDLSRLERGGRIALQTTECAVDELLRPLVEQYRTLYPRHEFSLFLPTPAPRLYVDGGKISQVLDNLLSNAVKYSPEGGPVKIRGEIDGENCCLTVSDQGIGMSPQQSARMFETFYRADFSNTAVGGLGLGMAIVRGIVEAHGGQIRVESAPDKGTKVVVCLPLTRLDAGGPLT</sequence>
<dbReference type="Pfam" id="PF00989">
    <property type="entry name" value="PAS"/>
    <property type="match status" value="1"/>
</dbReference>
<gene>
    <name evidence="10" type="ORF">FL622_15410</name>
</gene>
<dbReference type="CDD" id="cd00082">
    <property type="entry name" value="HisKA"/>
    <property type="match status" value="1"/>
</dbReference>
<evidence type="ECO:0000313" key="10">
    <source>
        <dbReference type="EMBL" id="TRO78679.1"/>
    </source>
</evidence>
<dbReference type="Gene3D" id="1.10.287.130">
    <property type="match status" value="1"/>
</dbReference>
<evidence type="ECO:0000313" key="11">
    <source>
        <dbReference type="Proteomes" id="UP000317155"/>
    </source>
</evidence>
<dbReference type="AlphaFoldDB" id="A0A550J639"/>
<evidence type="ECO:0000259" key="8">
    <source>
        <dbReference type="PROSITE" id="PS50109"/>
    </source>
</evidence>
<dbReference type="SUPFAM" id="SSF47384">
    <property type="entry name" value="Homodimeric domain of signal transducing histidine kinase"/>
    <property type="match status" value="1"/>
</dbReference>
<dbReference type="EMBL" id="VJVV01000015">
    <property type="protein sequence ID" value="TRO78679.1"/>
    <property type="molecule type" value="Genomic_DNA"/>
</dbReference>